<evidence type="ECO:0000256" key="1">
    <source>
        <dbReference type="SAM" id="Phobius"/>
    </source>
</evidence>
<dbReference type="OrthoDB" id="8595764at2"/>
<keyword evidence="4" id="KW-1185">Reference proteome</keyword>
<evidence type="ECO:0000313" key="4">
    <source>
        <dbReference type="Proteomes" id="UP000472320"/>
    </source>
</evidence>
<feature type="domain" description="Putative Flp pilus-assembly TadG-like N-terminal" evidence="2">
    <location>
        <begin position="13"/>
        <end position="59"/>
    </location>
</feature>
<protein>
    <recommendedName>
        <fullName evidence="2">Putative Flp pilus-assembly TadG-like N-terminal domain-containing protein</fullName>
    </recommendedName>
</protein>
<dbReference type="Proteomes" id="UP000472320">
    <property type="component" value="Unassembled WGS sequence"/>
</dbReference>
<organism evidence="3 4">
    <name type="scientific">Massilia eburnea</name>
    <dbReference type="NCBI Taxonomy" id="1776165"/>
    <lineage>
        <taxon>Bacteria</taxon>
        <taxon>Pseudomonadati</taxon>
        <taxon>Pseudomonadota</taxon>
        <taxon>Betaproteobacteria</taxon>
        <taxon>Burkholderiales</taxon>
        <taxon>Oxalobacteraceae</taxon>
        <taxon>Telluria group</taxon>
        <taxon>Massilia</taxon>
    </lineage>
</organism>
<accession>A0A6L6QGM2</accession>
<sequence>MVQRIPKHHQQRGAVAVMTGLLLMLVLIPVSGLVLDLGHLYIVKTELQNLADAAALAGGKDLDNTDAGLNKAVASGKAIALKNRYDFGATLTLDDSNFRFAASPDGPWYTLAQSLGNATGRTFVEVDTRNNGTPQQINTWLMRVAGSPSTSTYSRAVAGRFVNTVTPIGICAIDPTRRTANYDYSSFTEIVEYGFRRGMSYNVFELGSLGGAASDPYQINPVNAPPNACNPSNAATNTVAPFMCVGNSAVLPTGVGQVYTNTGVSATLDKALNSRFNDYSGGSQCDPATAPPDINIKEYDCVGSNPCAGVSAVTAPSLWQDTAGTSLPSQQSVSTWASSSGLYTPKYALPFEATGGNTWPSSPYTRSGVAGQFATYAGHGVLWSYTPAIQSNGTTAILPSQVNGTMGTSNMYGSLASGKYLDDSGSNPWQTVGAGFTSQYAAPYNQTDPTYFQAPAGRTGTENRRILNIVLIDCRTPPVGSGACGVMNAVGIGKFFMQKKANFGGSPSLLNVEFTGLVEPVPTSEVKLYK</sequence>
<keyword evidence="1" id="KW-0812">Transmembrane</keyword>
<dbReference type="Pfam" id="PF13400">
    <property type="entry name" value="Tad"/>
    <property type="match status" value="1"/>
</dbReference>
<keyword evidence="1" id="KW-1133">Transmembrane helix</keyword>
<feature type="transmembrane region" description="Helical" evidence="1">
    <location>
        <begin position="21"/>
        <end position="42"/>
    </location>
</feature>
<keyword evidence="1" id="KW-0472">Membrane</keyword>
<dbReference type="InterPro" id="IPR028087">
    <property type="entry name" value="Tad_N"/>
</dbReference>
<evidence type="ECO:0000313" key="3">
    <source>
        <dbReference type="EMBL" id="MTW11270.1"/>
    </source>
</evidence>
<dbReference type="AlphaFoldDB" id="A0A6L6QGM2"/>
<proteinExistence type="predicted"/>
<evidence type="ECO:0000259" key="2">
    <source>
        <dbReference type="Pfam" id="PF13400"/>
    </source>
</evidence>
<reference evidence="3 4" key="1">
    <citation type="submission" date="2019-11" db="EMBL/GenBank/DDBJ databases">
        <title>Type strains purchased from KCTC, JCM and DSMZ.</title>
        <authorList>
            <person name="Lu H."/>
        </authorList>
    </citation>
    <scope>NUCLEOTIDE SEQUENCE [LARGE SCALE GENOMIC DNA]</scope>
    <source>
        <strain evidence="3 4">JCM 31587</strain>
    </source>
</reference>
<dbReference type="RefSeq" id="WP_155454225.1">
    <property type="nucleotide sequence ID" value="NZ_WNKX01000007.1"/>
</dbReference>
<gene>
    <name evidence="3" type="ORF">GM658_11765</name>
</gene>
<comment type="caution">
    <text evidence="3">The sequence shown here is derived from an EMBL/GenBank/DDBJ whole genome shotgun (WGS) entry which is preliminary data.</text>
</comment>
<dbReference type="EMBL" id="WNKX01000007">
    <property type="protein sequence ID" value="MTW11270.1"/>
    <property type="molecule type" value="Genomic_DNA"/>
</dbReference>
<name>A0A6L6QGM2_9BURK</name>